<dbReference type="Proteomes" id="UP000324767">
    <property type="component" value="Unassembled WGS sequence"/>
</dbReference>
<reference evidence="3" key="1">
    <citation type="submission" date="2017-03" db="EMBL/GenBank/DDBJ databases">
        <authorList>
            <person name="Afonso C.L."/>
            <person name="Miller P.J."/>
            <person name="Scott M.A."/>
            <person name="Spackman E."/>
            <person name="Goraichik I."/>
            <person name="Dimitrov K.M."/>
            <person name="Suarez D.L."/>
            <person name="Swayne D.E."/>
        </authorList>
    </citation>
    <scope>NUCLEOTIDE SEQUENCE [LARGE SCALE GENOMIC DNA]</scope>
</reference>
<name>A0A1W5D940_9LECA</name>
<dbReference type="Proteomes" id="UP000192927">
    <property type="component" value="Unassembled WGS sequence"/>
</dbReference>
<dbReference type="EMBL" id="FWEW01003517">
    <property type="protein sequence ID" value="SLM39510.1"/>
    <property type="molecule type" value="Genomic_DNA"/>
</dbReference>
<feature type="compositionally biased region" description="Polar residues" evidence="1">
    <location>
        <begin position="17"/>
        <end position="29"/>
    </location>
</feature>
<evidence type="ECO:0000313" key="2">
    <source>
        <dbReference type="EMBL" id="KAA6411773.1"/>
    </source>
</evidence>
<evidence type="ECO:0000256" key="1">
    <source>
        <dbReference type="SAM" id="MobiDB-lite"/>
    </source>
</evidence>
<evidence type="ECO:0000313" key="3">
    <source>
        <dbReference type="EMBL" id="SLM39510.1"/>
    </source>
</evidence>
<dbReference type="AlphaFoldDB" id="A0A1W5D940"/>
<evidence type="ECO:0000313" key="5">
    <source>
        <dbReference type="Proteomes" id="UP000324767"/>
    </source>
</evidence>
<sequence>MPEVTQPKPTHQMAIPDTTSAPRISSEQPRPQEPMTMSMRGGGEGEEICCGCCAACCACEAFECFECCKGICD</sequence>
<keyword evidence="4" id="KW-1185">Reference proteome</keyword>
<protein>
    <submittedName>
        <fullName evidence="3">Uncharacterized protein</fullName>
    </submittedName>
</protein>
<organism evidence="3 4">
    <name type="scientific">Lasallia pustulata</name>
    <dbReference type="NCBI Taxonomy" id="136370"/>
    <lineage>
        <taxon>Eukaryota</taxon>
        <taxon>Fungi</taxon>
        <taxon>Dikarya</taxon>
        <taxon>Ascomycota</taxon>
        <taxon>Pezizomycotina</taxon>
        <taxon>Lecanoromycetes</taxon>
        <taxon>OSLEUM clade</taxon>
        <taxon>Umbilicariomycetidae</taxon>
        <taxon>Umbilicariales</taxon>
        <taxon>Umbilicariaceae</taxon>
        <taxon>Lasallia</taxon>
    </lineage>
</organism>
<evidence type="ECO:0000313" key="4">
    <source>
        <dbReference type="Proteomes" id="UP000192927"/>
    </source>
</evidence>
<reference evidence="2 5" key="3">
    <citation type="submission" date="2019-09" db="EMBL/GenBank/DDBJ databases">
        <title>The hologenome of the rock-dwelling lichen Lasallia pustulata.</title>
        <authorList>
            <person name="Greshake Tzovaras B."/>
            <person name="Segers F."/>
            <person name="Bicker A."/>
            <person name="Dal Grande F."/>
            <person name="Otte J."/>
            <person name="Hankeln T."/>
            <person name="Schmitt I."/>
            <person name="Ebersberger I."/>
        </authorList>
    </citation>
    <scope>NUCLEOTIDE SEQUENCE [LARGE SCALE GENOMIC DNA]</scope>
    <source>
        <strain evidence="2">A1-1</strain>
    </source>
</reference>
<accession>A0A1W5D940</accession>
<proteinExistence type="predicted"/>
<reference evidence="4" key="2">
    <citation type="submission" date="2017-03" db="EMBL/GenBank/DDBJ databases">
        <authorList>
            <person name="Sharma R."/>
            <person name="Thines M."/>
        </authorList>
    </citation>
    <scope>NUCLEOTIDE SEQUENCE [LARGE SCALE GENOMIC DNA]</scope>
</reference>
<dbReference type="EMBL" id="VXIT01000006">
    <property type="protein sequence ID" value="KAA6411773.1"/>
    <property type="molecule type" value="Genomic_DNA"/>
</dbReference>
<feature type="region of interest" description="Disordered" evidence="1">
    <location>
        <begin position="1"/>
        <end position="39"/>
    </location>
</feature>
<gene>
    <name evidence="2" type="ORF">FRX48_03923</name>
</gene>